<dbReference type="InterPro" id="IPR038883">
    <property type="entry name" value="AN11006-like"/>
</dbReference>
<feature type="region of interest" description="Disordered" evidence="1">
    <location>
        <begin position="104"/>
        <end position="134"/>
    </location>
</feature>
<dbReference type="AlphaFoldDB" id="A0AAN7WBA8"/>
<feature type="compositionally biased region" description="Basic and acidic residues" evidence="1">
    <location>
        <begin position="105"/>
        <end position="118"/>
    </location>
</feature>
<accession>A0AAN7WBA8</accession>
<feature type="region of interest" description="Disordered" evidence="1">
    <location>
        <begin position="1"/>
        <end position="73"/>
    </location>
</feature>
<proteinExistence type="predicted"/>
<evidence type="ECO:0000313" key="3">
    <source>
        <dbReference type="Proteomes" id="UP001310594"/>
    </source>
</evidence>
<organism evidence="2 3">
    <name type="scientific">Elasticomyces elasticus</name>
    <dbReference type="NCBI Taxonomy" id="574655"/>
    <lineage>
        <taxon>Eukaryota</taxon>
        <taxon>Fungi</taxon>
        <taxon>Dikarya</taxon>
        <taxon>Ascomycota</taxon>
        <taxon>Pezizomycotina</taxon>
        <taxon>Dothideomycetes</taxon>
        <taxon>Dothideomycetidae</taxon>
        <taxon>Mycosphaerellales</taxon>
        <taxon>Teratosphaeriaceae</taxon>
        <taxon>Elasticomyces</taxon>
    </lineage>
</organism>
<gene>
    <name evidence="2" type="ORF">LTR97_001261</name>
</gene>
<dbReference type="EMBL" id="JAVRQU010000002">
    <property type="protein sequence ID" value="KAK5706274.1"/>
    <property type="molecule type" value="Genomic_DNA"/>
</dbReference>
<dbReference type="Proteomes" id="UP001310594">
    <property type="component" value="Unassembled WGS sequence"/>
</dbReference>
<comment type="caution">
    <text evidence="2">The sequence shown here is derived from an EMBL/GenBank/DDBJ whole genome shotgun (WGS) entry which is preliminary data.</text>
</comment>
<sequence>MASVSSPNRVAKRRSSATGTRQMSERQRSKLAEQASSSIREDLDEDCEMAGSQESIDAKSQLEGPGRNTVTDSDVNIFPLMKLPAEIRNEIYRACLTRPFNVLLSRKEPPPPEPKIGDADGAQASSDTEEEDDDEIVVGSMVAAADQASVTPTNTTAFGAVPSGNRGWASRTSRPIRVTTNSFGGANGPAPSQFNRSSQRQARVAQKLEMPRVPRPQDEDPLLVNVLQCSKTVYQEARSILYSENVFTLDLDTALPTLAALHQRSRRQIKHVELEIPCYNEILERFQETVRLSLRYCWGLKKFVIHMPFTLPGADGSGTTGNTTVYANGFDILRWLPKTCEVLLSGKTCKEIEQVVSKNATLAKTLDEVSSAKLQTHGSFALISPNFLGGQ</sequence>
<dbReference type="PANTHER" id="PTHR42085">
    <property type="entry name" value="F-BOX DOMAIN-CONTAINING PROTEIN"/>
    <property type="match status" value="1"/>
</dbReference>
<dbReference type="PANTHER" id="PTHR42085:SF7">
    <property type="entry name" value="F-BOX DOMAIN-CONTAINING PROTEIN"/>
    <property type="match status" value="1"/>
</dbReference>
<evidence type="ECO:0000313" key="2">
    <source>
        <dbReference type="EMBL" id="KAK5706274.1"/>
    </source>
</evidence>
<name>A0AAN7WBA8_9PEZI</name>
<evidence type="ECO:0000256" key="1">
    <source>
        <dbReference type="SAM" id="MobiDB-lite"/>
    </source>
</evidence>
<protein>
    <submittedName>
        <fullName evidence="2">Uncharacterized protein</fullName>
    </submittedName>
</protein>
<reference evidence="2" key="1">
    <citation type="submission" date="2023-08" db="EMBL/GenBank/DDBJ databases">
        <title>Black Yeasts Isolated from many extreme environments.</title>
        <authorList>
            <person name="Coleine C."/>
            <person name="Stajich J.E."/>
            <person name="Selbmann L."/>
        </authorList>
    </citation>
    <scope>NUCLEOTIDE SEQUENCE</scope>
    <source>
        <strain evidence="2">CCFEE 5810</strain>
    </source>
</reference>